<dbReference type="Pfam" id="PF14299">
    <property type="entry name" value="PP2"/>
    <property type="match status" value="1"/>
</dbReference>
<dbReference type="EMBL" id="JAUIZM010000005">
    <property type="protein sequence ID" value="KAK1384768.1"/>
    <property type="molecule type" value="Genomic_DNA"/>
</dbReference>
<evidence type="ECO:0000313" key="2">
    <source>
        <dbReference type="Proteomes" id="UP001237642"/>
    </source>
</evidence>
<dbReference type="AlphaFoldDB" id="A0AAD8MUX2"/>
<organism evidence="1 2">
    <name type="scientific">Heracleum sosnowskyi</name>
    <dbReference type="NCBI Taxonomy" id="360622"/>
    <lineage>
        <taxon>Eukaryota</taxon>
        <taxon>Viridiplantae</taxon>
        <taxon>Streptophyta</taxon>
        <taxon>Embryophyta</taxon>
        <taxon>Tracheophyta</taxon>
        <taxon>Spermatophyta</taxon>
        <taxon>Magnoliopsida</taxon>
        <taxon>eudicotyledons</taxon>
        <taxon>Gunneridae</taxon>
        <taxon>Pentapetalae</taxon>
        <taxon>asterids</taxon>
        <taxon>campanulids</taxon>
        <taxon>Apiales</taxon>
        <taxon>Apiaceae</taxon>
        <taxon>Apioideae</taxon>
        <taxon>apioid superclade</taxon>
        <taxon>Tordylieae</taxon>
        <taxon>Tordyliinae</taxon>
        <taxon>Heracleum</taxon>
    </lineage>
</organism>
<dbReference type="GO" id="GO:0030246">
    <property type="term" value="F:carbohydrate binding"/>
    <property type="evidence" value="ECO:0007669"/>
    <property type="project" value="InterPro"/>
</dbReference>
<reference evidence="1" key="2">
    <citation type="submission" date="2023-05" db="EMBL/GenBank/DDBJ databases">
        <authorList>
            <person name="Schelkunov M.I."/>
        </authorList>
    </citation>
    <scope>NUCLEOTIDE SEQUENCE</scope>
    <source>
        <strain evidence="1">Hsosn_3</strain>
        <tissue evidence="1">Leaf</tissue>
    </source>
</reference>
<accession>A0AAD8MUX2</accession>
<dbReference type="Proteomes" id="UP001237642">
    <property type="component" value="Unassembled WGS sequence"/>
</dbReference>
<name>A0AAD8MUX2_9APIA</name>
<sequence>MASLHYGLVSPKARNSSPIRGQLVDVANLVKVCWLQIDGKYEVEKLTKGVHYEVMFVIKLLDNLNIKKPVTFSLTPPGECTQVCPKKLMKMPKNQIIGITIGDFQAREVSGCSEIKFSMVNVDDC</sequence>
<evidence type="ECO:0000313" key="1">
    <source>
        <dbReference type="EMBL" id="KAK1384768.1"/>
    </source>
</evidence>
<dbReference type="PANTHER" id="PTHR48478:SF1">
    <property type="entry name" value="LECTIN-LIKE"/>
    <property type="match status" value="1"/>
</dbReference>
<keyword evidence="2" id="KW-1185">Reference proteome</keyword>
<dbReference type="InterPro" id="IPR025886">
    <property type="entry name" value="PP2-like"/>
</dbReference>
<gene>
    <name evidence="1" type="ORF">POM88_022503</name>
</gene>
<proteinExistence type="predicted"/>
<reference evidence="1" key="1">
    <citation type="submission" date="2023-02" db="EMBL/GenBank/DDBJ databases">
        <title>Genome of toxic invasive species Heracleum sosnowskyi carries increased number of genes despite the absence of recent whole-genome duplications.</title>
        <authorList>
            <person name="Schelkunov M."/>
            <person name="Shtratnikova V."/>
            <person name="Makarenko M."/>
            <person name="Klepikova A."/>
            <person name="Omelchenko D."/>
            <person name="Novikova G."/>
            <person name="Obukhova E."/>
            <person name="Bogdanov V."/>
            <person name="Penin A."/>
            <person name="Logacheva M."/>
        </authorList>
    </citation>
    <scope>NUCLEOTIDE SEQUENCE</scope>
    <source>
        <strain evidence="1">Hsosn_3</strain>
        <tissue evidence="1">Leaf</tissue>
    </source>
</reference>
<comment type="caution">
    <text evidence="1">The sequence shown here is derived from an EMBL/GenBank/DDBJ whole genome shotgun (WGS) entry which is preliminary data.</text>
</comment>
<dbReference type="InterPro" id="IPR052147">
    <property type="entry name" value="PP2-like/Lectin"/>
</dbReference>
<dbReference type="PANTHER" id="PTHR48478">
    <property type="entry name" value="LECTIN-LIKE"/>
    <property type="match status" value="1"/>
</dbReference>
<protein>
    <submittedName>
        <fullName evidence="1">Uncharacterized protein</fullName>
    </submittedName>
</protein>